<dbReference type="RefSeq" id="WP_316026564.1">
    <property type="nucleotide sequence ID" value="NZ_JAWDIO010000002.1"/>
</dbReference>
<protein>
    <recommendedName>
        <fullName evidence="2">Gylcosyl hydrolase 115 C-terminal domain-containing protein</fullName>
    </recommendedName>
</protein>
<evidence type="ECO:0000313" key="3">
    <source>
        <dbReference type="EMBL" id="MDU0355004.1"/>
    </source>
</evidence>
<dbReference type="Proteomes" id="UP001247805">
    <property type="component" value="Unassembled WGS sequence"/>
</dbReference>
<comment type="caution">
    <text evidence="3">The sequence shown here is derived from an EMBL/GenBank/DDBJ whole genome shotgun (WGS) entry which is preliminary data.</text>
</comment>
<dbReference type="Gene3D" id="2.60.120.1620">
    <property type="match status" value="1"/>
</dbReference>
<dbReference type="EMBL" id="JAWDIO010000002">
    <property type="protein sequence ID" value="MDU0355004.1"/>
    <property type="molecule type" value="Genomic_DNA"/>
</dbReference>
<gene>
    <name evidence="3" type="ORF">RS130_14810</name>
</gene>
<sequence>MKLTSLSLIGLSVLASSCANTVNTSDTATSLVHSHPVVKRQNYIEKDGLVVIEAENFATQVLSDKRRWLVFNDSDGVNAKGVFADPDLPHTHGASGNSYIEILPDNRTNHDEELIHGENFSPDAGKMAVVTYPVYFSQPGRYIIWGRAFSTGPEDNGFHFGLDGVWQESSQRLQFCDGKHMWTWSSQQRVDSNHCGTPKTLWVDVVEAGQHTLMMSMREDGAELDKIILSNDLHYTPSGVGPEETLYKEVKLAEKKAYIDIDHYAYILNSSTSFDFESTSADRYYYDKWRGVLAINAGNPALRNKFISAQYTHNKAKPESFKMKLVTLTELDGESEYRVLLNGKLLGEFKNPETKIDYQEAVFDVGMVELKKGDVITVQSNAVTNGKIPEGDITAFARGRWRGLVLQQVN</sequence>
<feature type="chain" id="PRO_5046039957" description="Gylcosyl hydrolase 115 C-terminal domain-containing protein" evidence="1">
    <location>
        <begin position="22"/>
        <end position="410"/>
    </location>
</feature>
<organism evidence="3 4">
    <name type="scientific">Paraglaciecola aquimarina</name>
    <dbReference type="NCBI Taxonomy" id="1235557"/>
    <lineage>
        <taxon>Bacteria</taxon>
        <taxon>Pseudomonadati</taxon>
        <taxon>Pseudomonadota</taxon>
        <taxon>Gammaproteobacteria</taxon>
        <taxon>Alteromonadales</taxon>
        <taxon>Alteromonadaceae</taxon>
        <taxon>Paraglaciecola</taxon>
    </lineage>
</organism>
<name>A0ABU3SYA7_9ALTE</name>
<dbReference type="InterPro" id="IPR041437">
    <property type="entry name" value="GH115_C"/>
</dbReference>
<feature type="signal peptide" evidence="1">
    <location>
        <begin position="1"/>
        <end position="21"/>
    </location>
</feature>
<reference evidence="3 4" key="1">
    <citation type="submission" date="2023-10" db="EMBL/GenBank/DDBJ databases">
        <title>Glaciecola aquimarina strain GGW-M5 nov., isolated from a coastal seawater.</title>
        <authorList>
            <person name="Bayburt H."/>
            <person name="Kim J.M."/>
            <person name="Choi B.J."/>
            <person name="Jeon C.O."/>
        </authorList>
    </citation>
    <scope>NUCLEOTIDE SEQUENCE [LARGE SCALE GENOMIC DNA]</scope>
    <source>
        <strain evidence="3 4">KCTC 32108</strain>
    </source>
</reference>
<proteinExistence type="predicted"/>
<evidence type="ECO:0000313" key="4">
    <source>
        <dbReference type="Proteomes" id="UP001247805"/>
    </source>
</evidence>
<evidence type="ECO:0000256" key="1">
    <source>
        <dbReference type="SAM" id="SignalP"/>
    </source>
</evidence>
<dbReference type="Pfam" id="PF17829">
    <property type="entry name" value="GH115_C"/>
    <property type="match status" value="1"/>
</dbReference>
<dbReference type="PROSITE" id="PS51257">
    <property type="entry name" value="PROKAR_LIPOPROTEIN"/>
    <property type="match status" value="1"/>
</dbReference>
<feature type="domain" description="Gylcosyl hydrolase 115 C-terminal" evidence="2">
    <location>
        <begin position="118"/>
        <end position="244"/>
    </location>
</feature>
<accession>A0ABU3SYA7</accession>
<evidence type="ECO:0000259" key="2">
    <source>
        <dbReference type="Pfam" id="PF17829"/>
    </source>
</evidence>
<keyword evidence="1" id="KW-0732">Signal</keyword>
<keyword evidence="4" id="KW-1185">Reference proteome</keyword>